<feature type="region of interest" description="Disordered" evidence="3">
    <location>
        <begin position="2235"/>
        <end position="2257"/>
    </location>
</feature>
<feature type="compositionally biased region" description="Basic and acidic residues" evidence="3">
    <location>
        <begin position="921"/>
        <end position="934"/>
    </location>
</feature>
<gene>
    <name evidence="6" type="ORF">BMF94_3341</name>
</gene>
<feature type="compositionally biased region" description="Low complexity" evidence="3">
    <location>
        <begin position="1692"/>
        <end position="1701"/>
    </location>
</feature>
<feature type="compositionally biased region" description="Low complexity" evidence="3">
    <location>
        <begin position="1560"/>
        <end position="1574"/>
    </location>
</feature>
<dbReference type="STRING" id="741276.A0A2S5BAJ7"/>
<feature type="region of interest" description="Disordered" evidence="3">
    <location>
        <begin position="1471"/>
        <end position="1506"/>
    </location>
</feature>
<feature type="compositionally biased region" description="Low complexity" evidence="3">
    <location>
        <begin position="1368"/>
        <end position="1379"/>
    </location>
</feature>
<feature type="region of interest" description="Disordered" evidence="3">
    <location>
        <begin position="976"/>
        <end position="1032"/>
    </location>
</feature>
<feature type="compositionally biased region" description="Basic and acidic residues" evidence="3">
    <location>
        <begin position="1520"/>
        <end position="1538"/>
    </location>
</feature>
<dbReference type="InterPro" id="IPR036249">
    <property type="entry name" value="Thioredoxin-like_sf"/>
</dbReference>
<feature type="compositionally biased region" description="Basic and acidic residues" evidence="3">
    <location>
        <begin position="148"/>
        <end position="168"/>
    </location>
</feature>
<feature type="region of interest" description="Disordered" evidence="3">
    <location>
        <begin position="1968"/>
        <end position="1996"/>
    </location>
</feature>
<dbReference type="PANTHER" id="PTHR45672:SF3">
    <property type="entry name" value="THIOREDOXIN DOMAIN-CONTAINING PROTEIN 5"/>
    <property type="match status" value="1"/>
</dbReference>
<evidence type="ECO:0000256" key="1">
    <source>
        <dbReference type="ARBA" id="ARBA00006347"/>
    </source>
</evidence>
<feature type="region of interest" description="Disordered" evidence="3">
    <location>
        <begin position="2095"/>
        <end position="2122"/>
    </location>
</feature>
<feature type="domain" description="Thioredoxin" evidence="5">
    <location>
        <begin position="250"/>
        <end position="376"/>
    </location>
</feature>
<feature type="compositionally biased region" description="Basic and acidic residues" evidence="3">
    <location>
        <begin position="1968"/>
        <end position="1979"/>
    </location>
</feature>
<evidence type="ECO:0000313" key="7">
    <source>
        <dbReference type="Proteomes" id="UP000237144"/>
    </source>
</evidence>
<feature type="domain" description="Thioredoxin" evidence="5">
    <location>
        <begin position="23"/>
        <end position="143"/>
    </location>
</feature>
<proteinExistence type="inferred from homology"/>
<feature type="compositionally biased region" description="Polar residues" evidence="3">
    <location>
        <begin position="1125"/>
        <end position="1143"/>
    </location>
</feature>
<feature type="region of interest" description="Disordered" evidence="3">
    <location>
        <begin position="1520"/>
        <end position="1753"/>
    </location>
</feature>
<dbReference type="InterPro" id="IPR051063">
    <property type="entry name" value="PDI"/>
</dbReference>
<feature type="region of interest" description="Disordered" evidence="3">
    <location>
        <begin position="1092"/>
        <end position="1147"/>
    </location>
</feature>
<dbReference type="Proteomes" id="UP000237144">
    <property type="component" value="Unassembled WGS sequence"/>
</dbReference>
<evidence type="ECO:0000256" key="2">
    <source>
        <dbReference type="ARBA" id="ARBA00022729"/>
    </source>
</evidence>
<organism evidence="6 7">
    <name type="scientific">Rhodotorula taiwanensis</name>
    <dbReference type="NCBI Taxonomy" id="741276"/>
    <lineage>
        <taxon>Eukaryota</taxon>
        <taxon>Fungi</taxon>
        <taxon>Dikarya</taxon>
        <taxon>Basidiomycota</taxon>
        <taxon>Pucciniomycotina</taxon>
        <taxon>Microbotryomycetes</taxon>
        <taxon>Sporidiobolales</taxon>
        <taxon>Sporidiobolaceae</taxon>
        <taxon>Rhodotorula</taxon>
    </lineage>
</organism>
<evidence type="ECO:0000256" key="4">
    <source>
        <dbReference type="SAM" id="SignalP"/>
    </source>
</evidence>
<feature type="compositionally biased region" description="Pro residues" evidence="3">
    <location>
        <begin position="1621"/>
        <end position="1633"/>
    </location>
</feature>
<name>A0A2S5BAJ7_9BASI</name>
<evidence type="ECO:0000259" key="5">
    <source>
        <dbReference type="PROSITE" id="PS51352"/>
    </source>
</evidence>
<feature type="region of interest" description="Disordered" evidence="3">
    <location>
        <begin position="722"/>
        <end position="856"/>
    </location>
</feature>
<feature type="compositionally biased region" description="Polar residues" evidence="3">
    <location>
        <begin position="1901"/>
        <end position="1911"/>
    </location>
</feature>
<dbReference type="PANTHER" id="PTHR45672">
    <property type="entry name" value="PROTEIN DISULFIDE-ISOMERASE C17H9.14C-RELATED"/>
    <property type="match status" value="1"/>
</dbReference>
<feature type="compositionally biased region" description="Polar residues" evidence="3">
    <location>
        <begin position="1345"/>
        <end position="1354"/>
    </location>
</feature>
<protein>
    <recommendedName>
        <fullName evidence="5">Thioredoxin domain-containing protein</fullName>
    </recommendedName>
</protein>
<feature type="compositionally biased region" description="Acidic residues" evidence="3">
    <location>
        <begin position="1327"/>
        <end position="1339"/>
    </location>
</feature>
<comment type="similarity">
    <text evidence="1">Belongs to the protein disulfide isomerase family.</text>
</comment>
<reference evidence="6 7" key="1">
    <citation type="journal article" date="2018" name="Front. Microbiol.">
        <title>Prospects for Fungal Bioremediation of Acidic Radioactive Waste Sites: Characterization and Genome Sequence of Rhodotorula taiwanensis MD1149.</title>
        <authorList>
            <person name="Tkavc R."/>
            <person name="Matrosova V.Y."/>
            <person name="Grichenko O.E."/>
            <person name="Gostincar C."/>
            <person name="Volpe R.P."/>
            <person name="Klimenkova P."/>
            <person name="Gaidamakova E.K."/>
            <person name="Zhou C.E."/>
            <person name="Stewart B.J."/>
            <person name="Lyman M.G."/>
            <person name="Malfatti S.A."/>
            <person name="Rubinfeld B."/>
            <person name="Courtot M."/>
            <person name="Singh J."/>
            <person name="Dalgard C.L."/>
            <person name="Hamilton T."/>
            <person name="Frey K.G."/>
            <person name="Gunde-Cimerman N."/>
            <person name="Dugan L."/>
            <person name="Daly M.J."/>
        </authorList>
    </citation>
    <scope>NUCLEOTIDE SEQUENCE [LARGE SCALE GENOMIC DNA]</scope>
    <source>
        <strain evidence="6 7">MD1149</strain>
    </source>
</reference>
<feature type="region of interest" description="Disordered" evidence="3">
    <location>
        <begin position="145"/>
        <end position="239"/>
    </location>
</feature>
<dbReference type="GO" id="GO:0005783">
    <property type="term" value="C:endoplasmic reticulum"/>
    <property type="evidence" value="ECO:0007669"/>
    <property type="project" value="TreeGrafter"/>
</dbReference>
<dbReference type="CDD" id="cd02961">
    <property type="entry name" value="PDI_a_family"/>
    <property type="match status" value="2"/>
</dbReference>
<feature type="compositionally biased region" description="Basic and acidic residues" evidence="3">
    <location>
        <begin position="1702"/>
        <end position="1714"/>
    </location>
</feature>
<dbReference type="PROSITE" id="PS51352">
    <property type="entry name" value="THIOREDOXIN_2"/>
    <property type="match status" value="2"/>
</dbReference>
<feature type="region of interest" description="Disordered" evidence="3">
    <location>
        <begin position="1770"/>
        <end position="1916"/>
    </location>
</feature>
<feature type="compositionally biased region" description="Polar residues" evidence="3">
    <location>
        <begin position="1492"/>
        <end position="1501"/>
    </location>
</feature>
<dbReference type="GO" id="GO:0006457">
    <property type="term" value="P:protein folding"/>
    <property type="evidence" value="ECO:0007669"/>
    <property type="project" value="TreeGrafter"/>
</dbReference>
<feature type="region of interest" description="Disordered" evidence="3">
    <location>
        <begin position="909"/>
        <end position="937"/>
    </location>
</feature>
<feature type="compositionally biased region" description="Low complexity" evidence="3">
    <location>
        <begin position="223"/>
        <end position="234"/>
    </location>
</feature>
<feature type="signal peptide" evidence="4">
    <location>
        <begin position="1"/>
        <end position="28"/>
    </location>
</feature>
<feature type="compositionally biased region" description="Basic and acidic residues" evidence="3">
    <location>
        <begin position="1659"/>
        <end position="1672"/>
    </location>
</feature>
<accession>A0A2S5BAJ7</accession>
<evidence type="ECO:0000313" key="6">
    <source>
        <dbReference type="EMBL" id="POY73800.1"/>
    </source>
</evidence>
<feature type="compositionally biased region" description="Polar residues" evidence="3">
    <location>
        <begin position="1406"/>
        <end position="1415"/>
    </location>
</feature>
<keyword evidence="7" id="KW-1185">Reference proteome</keyword>
<dbReference type="SUPFAM" id="SSF52833">
    <property type="entry name" value="Thioredoxin-like"/>
    <property type="match status" value="2"/>
</dbReference>
<feature type="compositionally biased region" description="Basic and acidic residues" evidence="3">
    <location>
        <begin position="1820"/>
        <end position="1830"/>
    </location>
</feature>
<keyword evidence="2 4" id="KW-0732">Signal</keyword>
<feature type="compositionally biased region" description="Basic and acidic residues" evidence="3">
    <location>
        <begin position="1855"/>
        <end position="1864"/>
    </location>
</feature>
<dbReference type="Gene3D" id="3.40.30.10">
    <property type="entry name" value="Glutaredoxin"/>
    <property type="match status" value="2"/>
</dbReference>
<feature type="compositionally biased region" description="Basic and acidic residues" evidence="3">
    <location>
        <begin position="1583"/>
        <end position="1594"/>
    </location>
</feature>
<feature type="compositionally biased region" description="Low complexity" evidence="3">
    <location>
        <begin position="753"/>
        <end position="771"/>
    </location>
</feature>
<dbReference type="OrthoDB" id="72053at2759"/>
<dbReference type="EMBL" id="PJQD01000035">
    <property type="protein sequence ID" value="POY73800.1"/>
    <property type="molecule type" value="Genomic_DNA"/>
</dbReference>
<dbReference type="GO" id="GO:0003756">
    <property type="term" value="F:protein disulfide isomerase activity"/>
    <property type="evidence" value="ECO:0007669"/>
    <property type="project" value="TreeGrafter"/>
</dbReference>
<feature type="region of interest" description="Disordered" evidence="3">
    <location>
        <begin position="1176"/>
        <end position="1451"/>
    </location>
</feature>
<feature type="compositionally biased region" description="Polar residues" evidence="3">
    <location>
        <begin position="808"/>
        <end position="833"/>
    </location>
</feature>
<dbReference type="InterPro" id="IPR013766">
    <property type="entry name" value="Thioredoxin_domain"/>
</dbReference>
<evidence type="ECO:0000256" key="3">
    <source>
        <dbReference type="SAM" id="MobiDB-lite"/>
    </source>
</evidence>
<dbReference type="Pfam" id="PF00085">
    <property type="entry name" value="Thioredoxin"/>
    <property type="match status" value="2"/>
</dbReference>
<feature type="compositionally biased region" description="Polar residues" evidence="3">
    <location>
        <begin position="1250"/>
        <end position="1263"/>
    </location>
</feature>
<sequence>MLWLSQPRAALLAAFPLWTALYASRTSAAPIATAGISLTAQDWDETVKQGTWLIEHYSPYCSHCKSFAPTWKELVDTYSDAASAHDLHFAQVDCAANGDLCRSNNIKYYPSIFLYTKGGRHVEEYEDKRSLERLGQFVEAHYPVTTETSERVKESSGTEKEEEWSAKEDEVDGKVGTGDRKQAGAVPGKARLPKVAEDDNVDGALGDASTPKTAAAGVLTSQTPPAAEATGTAPVSKFSPPAFVAQQPASLEKKRAPSSAGWPAIDGTVLDLDNETGLRLVEEDDAPPSFVKYFAPWCSHCKAMAPAWAKLAEELASAGVRVFQMDCDAKENKKACKLAKVQSYPTLKFYNAGASVEYLGKRETDEMKTFAQKAMSATTIKNLATEAELYRAVQDDQVVVVLMQPKDAKQDDVDVAIGAAKTLMGTSPVYSTSSSALFSLLSIPPTQLTFVTFKAHSRDPYDQLVVPLGGTGSTARQRVEAARHWLRSAKLPLVTELSGATYPELMPSDVKVYGPGGKALLPPLVGLAVLSRRGLGADGLERAKDQVDKMAKAWVVQRREARRNGGAEEQERDVLWAWVDGDKWAGWARSMYDVKMGAKDGPKVVVADPKRLEYWSTTVEGEPLGLDQTQVFEVVRQGAYQRRIKPQSSRQFLERIAFAFVDHLTAIVDWAVSHPLLSMGGIILIVYLLWLGLKATFDAAQAPIVFGGPGFIQPAKRFGDFAGPSDQRPIPAWRKVTRPIMGQRRPGYGNPPSSNANANENETANSNSIEADLSTDPELQGRPNATPKPGRSPFKSFRARLHAFGFGSDTTPPSSPVLATSATHGSRTPQRSGSLGRKAGRKEGQQSVRGKRVSGPIAVVPGGAARLKGYNGPAGTRPNASLGTQAAEAAAGGIGKSVSLPADLAAAKSNRSLNRGGENGGDAREVELDRKEAETFPPTLLWRPDEDVSELGMRETRSPLSVDEYLAAQVPAQSPPVVTTIYPSNSSGRRSPRPPIHISPRPDSALSPNPPASLSRFLRSPNPDQQQLSPVMPPLVNRVSSDFVRQVDQPPLSALRARQAAETEALRAANRNSRLLPGATLPSDFASQALVRSKTEGAVPQRWRDQSAPGGAGEGGSPGRRNGGDSPSTPPAGSTTLRRSLSDSPMLPQSDIMLNAISASASSHAAEDSRGFSLGRVAGRRQSSIKTHSRAVSVPTTRTEHSGYGSPSKPFPSEFEEVPVQRRSQYRASDLPVSPSTPATPHLPQIVEASPSTKTVASVSRSLPSGEAAQVTNEHAPSPLLDLIEHLQANPHEEEPSPRTVPGSFTRTEHAGADMAGRHPLARQVAEESDAMEYLDETPLDYQRGRNQSTQSSVAGGYPFPLAGYLDSSASSQQGSVASPLGVHPGAPAYLLQNNNSDEPSAPARSPSNPKSPDSMSEYEPSPARSPFTLSTPAGSRLRAPDSPERSITMEQMEREIAQMEIELAAAGTPRSLYDSPFLSNARSPVEPDSPTPSGSKITPRTNKRWSLIEMEKAYERMKDLLAASSERRPSEREEDGRSPALQAVPEGTSPVEAKDEEPQSPSQQVSRSVSPRQAPVSPAKSARSEGKSPSLRERRQRQKGDIPLGESGGPLTIAADKPLPGLPAPTPSPARKPVPLYDRPSSEELVKSSTPPPAADAPTEKQEDSPAKDQPPKSLASQDGLRRTPSPELSPPRTASPRPTSAHEPDVADREAQPEADPVASGAPASQATQAHRRTGSEGGIRQLYLPLRNKSTRDSMASIAGLDEMLSELGSPVTEGPRVGSSLTTPPPASPARDHRLPTSARSSRFSRYELRSGAGREMQRRLGHEEGIVAVEPLSPMRRAPPSRRNSGRASLRREKVDTGSKRTGSPPSPTEDATTWYRMSPGRAKERRLSGEVGQGSLRTSGGSQPRGSLPRPVLTATQVRTMDKLEIYLEYVTIRADLEKAELERAALFDALRETRATLADVRKQRDASERELSLLRSAPEPSPTGSDASANAWRERAQQALFDVEILRHELLESKAREAALRRPSIASNGITTTTLGLGAAHLASSNDSFTSEPSRTATITPAQIPFPTLPTTTGSPTLVMHDAPDLASRGEGARPASAQAAVHREPKDSFASTFDSDASSRLSMAGLDFASPIMGQTIPGGGTGAKSSFGSEASPLKRRAVSPVMMGRSFSALGFPGAGKAMEAPRLAKTSTGTIATDSEQADRSFESTLVDGALRQRDADFLSDLTANAADLSPEDKRGQRTFAGSPLY</sequence>
<comment type="caution">
    <text evidence="6">The sequence shown here is derived from an EMBL/GenBank/DDBJ whole genome shotgun (WGS) entry which is preliminary data.</text>
</comment>
<feature type="compositionally biased region" description="Low complexity" evidence="3">
    <location>
        <begin position="996"/>
        <end position="1015"/>
    </location>
</feature>
<feature type="chain" id="PRO_5015454274" description="Thioredoxin domain-containing protein" evidence="4">
    <location>
        <begin position="29"/>
        <end position="2257"/>
    </location>
</feature>